<dbReference type="GO" id="GO:0005886">
    <property type="term" value="C:plasma membrane"/>
    <property type="evidence" value="ECO:0007669"/>
    <property type="project" value="UniProtKB-SubCell"/>
</dbReference>
<keyword evidence="4" id="KW-0808">Transferase</keyword>
<feature type="transmembrane region" description="Helical" evidence="7">
    <location>
        <begin position="20"/>
        <end position="44"/>
    </location>
</feature>
<name>A0A1Y3MGM5_9BACI</name>
<comment type="caution">
    <text evidence="8">The sequence shown here is derived from an EMBL/GenBank/DDBJ whole genome shotgun (WGS) entry which is preliminary data.</text>
</comment>
<gene>
    <name evidence="8" type="ORF">BW425_07340</name>
</gene>
<dbReference type="InterPro" id="IPR010559">
    <property type="entry name" value="Sig_transdc_His_kin_internal"/>
</dbReference>
<keyword evidence="7" id="KW-1133">Transmembrane helix</keyword>
<sequence>MRRMTKFRLWRLVQQIRTSLRLKLLTCFLVVALIPLMLFSWMSYEKSSNLVNEQFGDYGKFAISQLQTQIELTLSHMHLIASDIQEYLSDPTLIVLKKEAPKSYSEFIIEKNFERFLEAHKTAQTKGIFLITPSGYYYGDRYLDVQKLKKEKFWEEQGNLSQGYWNGIYVPNHYSVADKSKVIGLLVPVKTSFGSLKDSRILVETDATDLFKFIDSLETDLHALITIRDEKKQVIYTTDENYKKNKGDIIWEKPIPSNKWSLEIIIPEKEFYQSSTIILFVTLIGIVVSLCLAFMLAFLISAKLTENVTNLDHAISQVSKGDFYTNIPVNSQDEVGNLTVNFNKMVVKIKSLVEEIYEKEKLKKDAELKAIHYQINPHLLFNTLNSIQWKAKLQGANDVSEMIYHLVAVLEGNLNFANDLVTLQSELTIIEHYLKVQEIRFGNYFSYTQNVPSSMKEEQIPRMSLQPIFENIFFHAFDDGEGAITLSAFEKDNGDLCIHITDDGRGISDRRKRDLLQEPSAEQKGGLGLYNIDQKFKLHFGLEYGLTIQSEEKKGTIIQILWPKGGIQK</sequence>
<dbReference type="InterPro" id="IPR036890">
    <property type="entry name" value="HATPase_C_sf"/>
</dbReference>
<dbReference type="RefSeq" id="WP_016116520.1">
    <property type="nucleotide sequence ID" value="NZ_CP189809.1"/>
</dbReference>
<dbReference type="SUPFAM" id="SSF158472">
    <property type="entry name" value="HAMP domain-like"/>
    <property type="match status" value="1"/>
</dbReference>
<evidence type="ECO:0000256" key="5">
    <source>
        <dbReference type="ARBA" id="ARBA00022777"/>
    </source>
</evidence>
<dbReference type="PROSITE" id="PS50885">
    <property type="entry name" value="HAMP"/>
    <property type="match status" value="1"/>
</dbReference>
<reference evidence="8 9" key="1">
    <citation type="submission" date="2017-02" db="EMBL/GenBank/DDBJ databases">
        <title>Bacillus pseudomycoides isolate FSL K6-0042.</title>
        <authorList>
            <person name="Kovac J."/>
        </authorList>
    </citation>
    <scope>NUCLEOTIDE SEQUENCE [LARGE SCALE GENOMIC DNA]</scope>
    <source>
        <strain evidence="8 9">FSL K6-0042</strain>
    </source>
</reference>
<dbReference type="InterPro" id="IPR003594">
    <property type="entry name" value="HATPase_dom"/>
</dbReference>
<dbReference type="Proteomes" id="UP000195321">
    <property type="component" value="Unassembled WGS sequence"/>
</dbReference>
<dbReference type="PANTHER" id="PTHR34220:SF7">
    <property type="entry name" value="SENSOR HISTIDINE KINASE YPDA"/>
    <property type="match status" value="1"/>
</dbReference>
<keyword evidence="7" id="KW-0812">Transmembrane</keyword>
<dbReference type="EMBL" id="MWPX01000005">
    <property type="protein sequence ID" value="OUM49585.1"/>
    <property type="molecule type" value="Genomic_DNA"/>
</dbReference>
<dbReference type="GO" id="GO:0000155">
    <property type="term" value="F:phosphorelay sensor kinase activity"/>
    <property type="evidence" value="ECO:0007669"/>
    <property type="project" value="InterPro"/>
</dbReference>
<evidence type="ECO:0000256" key="7">
    <source>
        <dbReference type="SAM" id="Phobius"/>
    </source>
</evidence>
<protein>
    <submittedName>
        <fullName evidence="8">Two-component sensor histidine kinase</fullName>
    </submittedName>
</protein>
<dbReference type="InterPro" id="IPR050640">
    <property type="entry name" value="Bact_2-comp_sensor_kinase"/>
</dbReference>
<dbReference type="Pfam" id="PF00672">
    <property type="entry name" value="HAMP"/>
    <property type="match status" value="1"/>
</dbReference>
<dbReference type="Gene3D" id="3.30.565.10">
    <property type="entry name" value="Histidine kinase-like ATPase, C-terminal domain"/>
    <property type="match status" value="1"/>
</dbReference>
<evidence type="ECO:0000256" key="1">
    <source>
        <dbReference type="ARBA" id="ARBA00004651"/>
    </source>
</evidence>
<dbReference type="Pfam" id="PF06580">
    <property type="entry name" value="His_kinase"/>
    <property type="match status" value="1"/>
</dbReference>
<evidence type="ECO:0000256" key="3">
    <source>
        <dbReference type="ARBA" id="ARBA00022553"/>
    </source>
</evidence>
<keyword evidence="5 8" id="KW-0418">Kinase</keyword>
<proteinExistence type="predicted"/>
<accession>A0A1Y3MGM5</accession>
<evidence type="ECO:0000256" key="2">
    <source>
        <dbReference type="ARBA" id="ARBA00022475"/>
    </source>
</evidence>
<dbReference type="Gene3D" id="6.10.340.10">
    <property type="match status" value="1"/>
</dbReference>
<evidence type="ECO:0000256" key="4">
    <source>
        <dbReference type="ARBA" id="ARBA00022679"/>
    </source>
</evidence>
<keyword evidence="2" id="KW-1003">Cell membrane</keyword>
<evidence type="ECO:0000313" key="9">
    <source>
        <dbReference type="Proteomes" id="UP000195321"/>
    </source>
</evidence>
<dbReference type="SMART" id="SM00304">
    <property type="entry name" value="HAMP"/>
    <property type="match status" value="1"/>
</dbReference>
<keyword evidence="6 7" id="KW-0472">Membrane</keyword>
<dbReference type="PANTHER" id="PTHR34220">
    <property type="entry name" value="SENSOR HISTIDINE KINASE YPDA"/>
    <property type="match status" value="1"/>
</dbReference>
<dbReference type="InterPro" id="IPR003660">
    <property type="entry name" value="HAMP_dom"/>
</dbReference>
<dbReference type="SUPFAM" id="SSF55874">
    <property type="entry name" value="ATPase domain of HSP90 chaperone/DNA topoisomerase II/histidine kinase"/>
    <property type="match status" value="1"/>
</dbReference>
<feature type="transmembrane region" description="Helical" evidence="7">
    <location>
        <begin position="277"/>
        <end position="300"/>
    </location>
</feature>
<dbReference type="Pfam" id="PF02518">
    <property type="entry name" value="HATPase_c"/>
    <property type="match status" value="1"/>
</dbReference>
<keyword evidence="3" id="KW-0597">Phosphoprotein</keyword>
<evidence type="ECO:0000256" key="6">
    <source>
        <dbReference type="ARBA" id="ARBA00023136"/>
    </source>
</evidence>
<organism evidence="8 9">
    <name type="scientific">Bacillus pseudomycoides</name>
    <dbReference type="NCBI Taxonomy" id="64104"/>
    <lineage>
        <taxon>Bacteria</taxon>
        <taxon>Bacillati</taxon>
        <taxon>Bacillota</taxon>
        <taxon>Bacilli</taxon>
        <taxon>Bacillales</taxon>
        <taxon>Bacillaceae</taxon>
        <taxon>Bacillus</taxon>
        <taxon>Bacillus cereus group</taxon>
    </lineage>
</organism>
<comment type="subcellular location">
    <subcellularLocation>
        <location evidence="1">Cell membrane</location>
        <topology evidence="1">Multi-pass membrane protein</topology>
    </subcellularLocation>
</comment>
<dbReference type="AlphaFoldDB" id="A0A1Y3MGM5"/>
<dbReference type="CDD" id="cd06225">
    <property type="entry name" value="HAMP"/>
    <property type="match status" value="1"/>
</dbReference>
<evidence type="ECO:0000313" key="8">
    <source>
        <dbReference type="EMBL" id="OUM49585.1"/>
    </source>
</evidence>